<evidence type="ECO:0000313" key="2">
    <source>
        <dbReference type="Proteomes" id="UP001295684"/>
    </source>
</evidence>
<dbReference type="Proteomes" id="UP001295684">
    <property type="component" value="Unassembled WGS sequence"/>
</dbReference>
<dbReference type="SUPFAM" id="SSF52047">
    <property type="entry name" value="RNI-like"/>
    <property type="match status" value="1"/>
</dbReference>
<dbReference type="AlphaFoldDB" id="A0AAD1UJP6"/>
<accession>A0AAD1UJP6</accession>
<protein>
    <submittedName>
        <fullName evidence="1">Uncharacterized protein</fullName>
    </submittedName>
</protein>
<comment type="caution">
    <text evidence="1">The sequence shown here is derived from an EMBL/GenBank/DDBJ whole genome shotgun (WGS) entry which is preliminary data.</text>
</comment>
<reference evidence="1" key="1">
    <citation type="submission" date="2023-07" db="EMBL/GenBank/DDBJ databases">
        <authorList>
            <consortium name="AG Swart"/>
            <person name="Singh M."/>
            <person name="Singh A."/>
            <person name="Seah K."/>
            <person name="Emmerich C."/>
        </authorList>
    </citation>
    <scope>NUCLEOTIDE SEQUENCE</scope>
    <source>
        <strain evidence="1">DP1</strain>
    </source>
</reference>
<dbReference type="EMBL" id="CAMPGE010009324">
    <property type="protein sequence ID" value="CAI2368195.1"/>
    <property type="molecule type" value="Genomic_DNA"/>
</dbReference>
<organism evidence="1 2">
    <name type="scientific">Euplotes crassus</name>
    <dbReference type="NCBI Taxonomy" id="5936"/>
    <lineage>
        <taxon>Eukaryota</taxon>
        <taxon>Sar</taxon>
        <taxon>Alveolata</taxon>
        <taxon>Ciliophora</taxon>
        <taxon>Intramacronucleata</taxon>
        <taxon>Spirotrichea</taxon>
        <taxon>Hypotrichia</taxon>
        <taxon>Euplotida</taxon>
        <taxon>Euplotidae</taxon>
        <taxon>Moneuplotes</taxon>
    </lineage>
</organism>
<name>A0AAD1UJP6_EUPCR</name>
<gene>
    <name evidence="1" type="ORF">ECRASSUSDP1_LOCUS9486</name>
</gene>
<keyword evidence="2" id="KW-1185">Reference proteome</keyword>
<sequence length="422" mass="48504">MEANQDSQNDIDQCKETDRIVEDDSMYQSCAELNVVSVDKLESIEDSSENLDSKLENFEIIAEQIEILVKLYLKPIIQTTFPNRYNNLYELCVELIDGINSTDWTPAIPHNSSIPGRLSKLKLDFTDLISKCLTNSSSNSSPNLHPPIPSLLLKKEDFDWLKSDIEHCLLKRVDRIDMKLCSDFYGNSKGAGSMTEESNLTSDNGLNLWLNEPKDLGFLKKIRNLSLPNLEKFSLCITTRHKKITKILDHSLFSKRIECLSFDCIGLTPIWPYLTHIISKSHKVTGIIELWDFEISELQIKKIFRAYRHLTDLAFMSCKLHFPRVPDFSKALEETCIENLNLWDCENIERSNWESWPERFNNFICGLSQSDLKHSLQEVDFGENSCFERRFVSETFGRFGLSHVVITGNFIDDNSAISTCSD</sequence>
<proteinExistence type="predicted"/>
<evidence type="ECO:0000313" key="1">
    <source>
        <dbReference type="EMBL" id="CAI2368195.1"/>
    </source>
</evidence>